<dbReference type="RefSeq" id="WP_126377155.1">
    <property type="nucleotide sequence ID" value="NZ_AP017378.1"/>
</dbReference>
<evidence type="ECO:0000256" key="10">
    <source>
        <dbReference type="ARBA" id="ARBA00029409"/>
    </source>
</evidence>
<dbReference type="Gene3D" id="3.30.70.560">
    <property type="entry name" value="7,8-Dihydro-6-hydroxymethylpterin-pyrophosphokinase HPPK"/>
    <property type="match status" value="1"/>
</dbReference>
<evidence type="ECO:0000256" key="7">
    <source>
        <dbReference type="ARBA" id="ARBA00022777"/>
    </source>
</evidence>
<dbReference type="KEGG" id="dfl:DFE_0961"/>
<evidence type="ECO:0000256" key="11">
    <source>
        <dbReference type="ARBA" id="ARBA00029766"/>
    </source>
</evidence>
<dbReference type="InterPro" id="IPR000550">
    <property type="entry name" value="Hppk"/>
</dbReference>
<dbReference type="AlphaFoldDB" id="A0A2Z6AWQ7"/>
<proteinExistence type="inferred from homology"/>
<keyword evidence="9" id="KW-0289">Folate biosynthesis</keyword>
<evidence type="ECO:0000256" key="2">
    <source>
        <dbReference type="ARBA" id="ARBA00005810"/>
    </source>
</evidence>
<dbReference type="OrthoDB" id="9808041at2"/>
<reference evidence="14 15" key="1">
    <citation type="journal article" date="2018" name="Sci. Adv.">
        <title>Multi-heme cytochromes provide a pathway for survival in energy-limited environments.</title>
        <authorList>
            <person name="Deng X."/>
            <person name="Dohmae N."/>
            <person name="Nealson K.H."/>
            <person name="Hashimoto K."/>
            <person name="Okamoto A."/>
        </authorList>
    </citation>
    <scope>NUCLEOTIDE SEQUENCE [LARGE SCALE GENOMIC DNA]</scope>
    <source>
        <strain evidence="14 15">IS5</strain>
    </source>
</reference>
<dbReference type="Proteomes" id="UP000269883">
    <property type="component" value="Chromosome"/>
</dbReference>
<organism evidence="14 15">
    <name type="scientific">Desulfovibrio ferrophilus</name>
    <dbReference type="NCBI Taxonomy" id="241368"/>
    <lineage>
        <taxon>Bacteria</taxon>
        <taxon>Pseudomonadati</taxon>
        <taxon>Thermodesulfobacteriota</taxon>
        <taxon>Desulfovibrionia</taxon>
        <taxon>Desulfovibrionales</taxon>
        <taxon>Desulfovibrionaceae</taxon>
        <taxon>Desulfovibrio</taxon>
    </lineage>
</organism>
<evidence type="ECO:0000313" key="15">
    <source>
        <dbReference type="Proteomes" id="UP000269883"/>
    </source>
</evidence>
<dbReference type="SUPFAM" id="SSF55083">
    <property type="entry name" value="6-hydroxymethyl-7,8-dihydropterin pyrophosphokinase, HPPK"/>
    <property type="match status" value="1"/>
</dbReference>
<comment type="function">
    <text evidence="10">Catalyzes the transfer of pyrophosphate from adenosine triphosphate (ATP) to 6-hydroxymethyl-7,8-dihydropterin, an enzymatic step in folate biosynthesis pathway.</text>
</comment>
<evidence type="ECO:0000313" key="14">
    <source>
        <dbReference type="EMBL" id="BBD07687.1"/>
    </source>
</evidence>
<keyword evidence="8" id="KW-0067">ATP-binding</keyword>
<dbReference type="InterPro" id="IPR035907">
    <property type="entry name" value="Hppk_sf"/>
</dbReference>
<dbReference type="PANTHER" id="PTHR43071:SF1">
    <property type="entry name" value="2-AMINO-4-HYDROXY-6-HYDROXYMETHYLDIHYDROPTERIDINE PYROPHOSPHOKINASE"/>
    <property type="match status" value="1"/>
</dbReference>
<dbReference type="PROSITE" id="PS00794">
    <property type="entry name" value="HPPK"/>
    <property type="match status" value="1"/>
</dbReference>
<evidence type="ECO:0000256" key="1">
    <source>
        <dbReference type="ARBA" id="ARBA00005051"/>
    </source>
</evidence>
<keyword evidence="7 14" id="KW-0418">Kinase</keyword>
<dbReference type="GO" id="GO:0016301">
    <property type="term" value="F:kinase activity"/>
    <property type="evidence" value="ECO:0007669"/>
    <property type="project" value="UniProtKB-KW"/>
</dbReference>
<evidence type="ECO:0000256" key="8">
    <source>
        <dbReference type="ARBA" id="ARBA00022840"/>
    </source>
</evidence>
<dbReference type="GO" id="GO:0005524">
    <property type="term" value="F:ATP binding"/>
    <property type="evidence" value="ECO:0007669"/>
    <property type="project" value="UniProtKB-KW"/>
</dbReference>
<gene>
    <name evidence="14" type="ORF">DFE_0961</name>
</gene>
<name>A0A2Z6AWQ7_9BACT</name>
<evidence type="ECO:0000256" key="9">
    <source>
        <dbReference type="ARBA" id="ARBA00022909"/>
    </source>
</evidence>
<dbReference type="EC" id="2.7.6.3" evidence="3"/>
<evidence type="ECO:0000256" key="6">
    <source>
        <dbReference type="ARBA" id="ARBA00022741"/>
    </source>
</evidence>
<evidence type="ECO:0000256" key="5">
    <source>
        <dbReference type="ARBA" id="ARBA00022679"/>
    </source>
</evidence>
<evidence type="ECO:0000256" key="3">
    <source>
        <dbReference type="ARBA" id="ARBA00013253"/>
    </source>
</evidence>
<accession>A0A2Z6AWQ7</accession>
<dbReference type="UniPathway" id="UPA00077">
    <property type="reaction ID" value="UER00155"/>
</dbReference>
<dbReference type="NCBIfam" id="TIGR01498">
    <property type="entry name" value="folK"/>
    <property type="match status" value="1"/>
</dbReference>
<keyword evidence="15" id="KW-1185">Reference proteome</keyword>
<evidence type="ECO:0000256" key="12">
    <source>
        <dbReference type="ARBA" id="ARBA00033413"/>
    </source>
</evidence>
<dbReference type="GO" id="GO:0046656">
    <property type="term" value="P:folic acid biosynthetic process"/>
    <property type="evidence" value="ECO:0007669"/>
    <property type="project" value="UniProtKB-KW"/>
</dbReference>
<evidence type="ECO:0000259" key="13">
    <source>
        <dbReference type="PROSITE" id="PS00794"/>
    </source>
</evidence>
<evidence type="ECO:0000256" key="4">
    <source>
        <dbReference type="ARBA" id="ARBA00016218"/>
    </source>
</evidence>
<comment type="similarity">
    <text evidence="2">Belongs to the HPPK family.</text>
</comment>
<feature type="domain" description="7,8-dihydro-6-hydroxymethylpterin-pyrophosphokinase" evidence="13">
    <location>
        <begin position="85"/>
        <end position="96"/>
    </location>
</feature>
<dbReference type="GO" id="GO:0003848">
    <property type="term" value="F:2-amino-4-hydroxy-6-hydroxymethyldihydropteridine diphosphokinase activity"/>
    <property type="evidence" value="ECO:0007669"/>
    <property type="project" value="UniProtKB-EC"/>
</dbReference>
<dbReference type="Pfam" id="PF01288">
    <property type="entry name" value="HPPK"/>
    <property type="match status" value="1"/>
</dbReference>
<protein>
    <recommendedName>
        <fullName evidence="4">2-amino-4-hydroxy-6-hydroxymethyldihydropteridine pyrophosphokinase</fullName>
        <ecNumber evidence="3">2.7.6.3</ecNumber>
    </recommendedName>
    <alternativeName>
        <fullName evidence="11">6-hydroxymethyl-7,8-dihydropterin pyrophosphokinase</fullName>
    </alternativeName>
    <alternativeName>
        <fullName evidence="12">7,8-dihydro-6-hydroxymethylpterin-pyrophosphokinase</fullName>
    </alternativeName>
</protein>
<keyword evidence="6" id="KW-0547">Nucleotide-binding</keyword>
<dbReference type="CDD" id="cd00483">
    <property type="entry name" value="HPPK"/>
    <property type="match status" value="1"/>
</dbReference>
<comment type="pathway">
    <text evidence="1">Cofactor biosynthesis; tetrahydrofolate biosynthesis; 2-amino-4-hydroxy-6-hydroxymethyl-7,8-dihydropteridine diphosphate from 7,8-dihydroneopterin triphosphate: step 4/4.</text>
</comment>
<dbReference type="EMBL" id="AP017378">
    <property type="protein sequence ID" value="BBD07687.1"/>
    <property type="molecule type" value="Genomic_DNA"/>
</dbReference>
<dbReference type="GO" id="GO:0046654">
    <property type="term" value="P:tetrahydrofolate biosynthetic process"/>
    <property type="evidence" value="ECO:0007669"/>
    <property type="project" value="UniProtKB-UniPathway"/>
</dbReference>
<sequence length="159" mass="17953">MGQPTENLARAMTRLGEIPDVLGVEASPIYRTEPQLVREQSWFANQVARVICGPQVTPFAFLEELLNLEIDLGRDRTRGEGAPIRYGPRVIDLDLLLFDDVVMQTERLTLPHPGILARAFVLLPLVDLAPDLVLPDGIAIREVLEQLDYRREGDQIWQD</sequence>
<dbReference type="PANTHER" id="PTHR43071">
    <property type="entry name" value="2-AMINO-4-HYDROXY-6-HYDROXYMETHYLDIHYDROPTERIDINE PYROPHOSPHOKINASE"/>
    <property type="match status" value="1"/>
</dbReference>
<keyword evidence="5" id="KW-0808">Transferase</keyword>